<protein>
    <recommendedName>
        <fullName evidence="1">Amidohydrolase-related domain-containing protein</fullName>
    </recommendedName>
</protein>
<dbReference type="Gene3D" id="2.30.40.10">
    <property type="entry name" value="Urease, subunit C, domain 1"/>
    <property type="match status" value="1"/>
</dbReference>
<feature type="domain" description="Amidohydrolase-related" evidence="1">
    <location>
        <begin position="68"/>
        <end position="416"/>
    </location>
</feature>
<dbReference type="Proteomes" id="UP000246171">
    <property type="component" value="Unassembled WGS sequence"/>
</dbReference>
<dbReference type="GeneID" id="37056940"/>
<dbReference type="OrthoDB" id="5595695at2759"/>
<organism evidence="2 3">
    <name type="scientific">Aspergillus eucalypticola (strain CBS 122712 / IBT 29274)</name>
    <dbReference type="NCBI Taxonomy" id="1448314"/>
    <lineage>
        <taxon>Eukaryota</taxon>
        <taxon>Fungi</taxon>
        <taxon>Dikarya</taxon>
        <taxon>Ascomycota</taxon>
        <taxon>Pezizomycotina</taxon>
        <taxon>Eurotiomycetes</taxon>
        <taxon>Eurotiomycetidae</taxon>
        <taxon>Eurotiales</taxon>
        <taxon>Aspergillaceae</taxon>
        <taxon>Aspergillus</taxon>
        <taxon>Aspergillus subgen. Circumdati</taxon>
    </lineage>
</organism>
<dbReference type="InterPro" id="IPR011059">
    <property type="entry name" value="Metal-dep_hydrolase_composite"/>
</dbReference>
<dbReference type="PANTHER" id="PTHR43135:SF3">
    <property type="entry name" value="ALPHA-D-RIBOSE 1-METHYLPHOSPHONATE 5-TRIPHOSPHATE DIPHOSPHATASE"/>
    <property type="match status" value="1"/>
</dbReference>
<dbReference type="InterPro" id="IPR057744">
    <property type="entry name" value="OTAase-like"/>
</dbReference>
<keyword evidence="3" id="KW-1185">Reference proteome</keyword>
<proteinExistence type="predicted"/>
<evidence type="ECO:0000259" key="1">
    <source>
        <dbReference type="Pfam" id="PF01979"/>
    </source>
</evidence>
<dbReference type="GO" id="GO:0016810">
    <property type="term" value="F:hydrolase activity, acting on carbon-nitrogen (but not peptide) bonds"/>
    <property type="evidence" value="ECO:0007669"/>
    <property type="project" value="InterPro"/>
</dbReference>
<evidence type="ECO:0000313" key="3">
    <source>
        <dbReference type="Proteomes" id="UP000246171"/>
    </source>
</evidence>
<comment type="caution">
    <text evidence="2">The sequence shown here is derived from an EMBL/GenBank/DDBJ whole genome shotgun (WGS) entry which is preliminary data.</text>
</comment>
<dbReference type="PANTHER" id="PTHR43135">
    <property type="entry name" value="ALPHA-D-RIBOSE 1-METHYLPHOSPHONATE 5-TRIPHOSPHATE DIPHOSPHATASE"/>
    <property type="match status" value="1"/>
</dbReference>
<dbReference type="AlphaFoldDB" id="A0A317URI3"/>
<dbReference type="Pfam" id="PF01979">
    <property type="entry name" value="Amidohydro_1"/>
    <property type="match status" value="1"/>
</dbReference>
<name>A0A317URI3_ASPEC</name>
<accession>A0A317URI3</accession>
<dbReference type="InterPro" id="IPR006680">
    <property type="entry name" value="Amidohydro-rel"/>
</dbReference>
<evidence type="ECO:0000313" key="2">
    <source>
        <dbReference type="EMBL" id="PWY63042.1"/>
    </source>
</evidence>
<dbReference type="VEuPathDB" id="FungiDB:BO83DRAFT_421231"/>
<dbReference type="CDD" id="cd01299">
    <property type="entry name" value="Met_dep_hydrolase_A"/>
    <property type="match status" value="1"/>
</dbReference>
<dbReference type="InterPro" id="IPR051781">
    <property type="entry name" value="Metallo-dep_Hydrolase"/>
</dbReference>
<dbReference type="EMBL" id="MSFU01000039">
    <property type="protein sequence ID" value="PWY63042.1"/>
    <property type="molecule type" value="Genomic_DNA"/>
</dbReference>
<dbReference type="SUPFAM" id="SSF51556">
    <property type="entry name" value="Metallo-dependent hydrolases"/>
    <property type="match status" value="1"/>
</dbReference>
<dbReference type="Gene3D" id="3.20.20.140">
    <property type="entry name" value="Metal-dependent hydrolases"/>
    <property type="match status" value="1"/>
</dbReference>
<gene>
    <name evidence="2" type="ORF">BO83DRAFT_421231</name>
</gene>
<dbReference type="SUPFAM" id="SSF51338">
    <property type="entry name" value="Composite domain of metallo-dependent hydrolases"/>
    <property type="match status" value="1"/>
</dbReference>
<sequence length="432" mass="46876">MKVDPRIRPWTRKDRRVYVFKNANIVNSNDGTVSVGTDVMISDGKIKAVSSTTINEPDVIEIDAEGMYLCPGLIDCHVHLSFTPGTSTVTSLFSSDARESYFRQPYVCSQMLKKGFTSVRDTAGATFALKEAIAEGVFPGPRLFISGKALSQTGGHGDFRARHEHDNCCGGRVSSQCLQLCDGVPECLKAARQELRIGADFIKIMAGGGVASPFDAIPDLQFTPEEIKAITTVAGNRNTYVTAHAYTPTAIKMAIENGVTCIEHGNNIDEETATLMAQNDVFLVPTLVTYSEMAETSWSDFLPSGMSEKNAEVLQDGLKSLLVAHKAGVVICFGTDLLGPLVAAQTKEFALRAQVLSAAEILKSATVSAAKLVRHEELLGQIKPGYFADLLVLNTNPLEDISVFDRPMEHLMAVIKDGRVEVSQWDRLPTDV</sequence>
<dbReference type="RefSeq" id="XP_025382801.1">
    <property type="nucleotide sequence ID" value="XM_025534978.1"/>
</dbReference>
<dbReference type="InterPro" id="IPR032466">
    <property type="entry name" value="Metal_Hydrolase"/>
</dbReference>
<reference evidence="2" key="1">
    <citation type="submission" date="2016-12" db="EMBL/GenBank/DDBJ databases">
        <title>The genomes of Aspergillus section Nigri reveals drivers in fungal speciation.</title>
        <authorList>
            <consortium name="DOE Joint Genome Institute"/>
            <person name="Vesth T.C."/>
            <person name="Nybo J."/>
            <person name="Theobald S."/>
            <person name="Brandl J."/>
            <person name="Frisvad J.C."/>
            <person name="Nielsen K.F."/>
            <person name="Lyhne E.K."/>
            <person name="Kogle M.E."/>
            <person name="Kuo A."/>
            <person name="Riley R."/>
            <person name="Clum A."/>
            <person name="Nolan M."/>
            <person name="Lipzen A."/>
            <person name="Salamov A."/>
            <person name="Henrissat B."/>
            <person name="Wiebenga A."/>
            <person name="De vries R.P."/>
            <person name="Grigoriev I.V."/>
            <person name="Mortensen U.H."/>
            <person name="Andersen M.R."/>
            <person name="Baker S.E."/>
        </authorList>
    </citation>
    <scope>NUCLEOTIDE SEQUENCE</scope>
    <source>
        <strain evidence="2">CBS 122712</strain>
    </source>
</reference>